<evidence type="ECO:0000313" key="3">
    <source>
        <dbReference type="Proteomes" id="UP000015241"/>
    </source>
</evidence>
<evidence type="ECO:0008006" key="4">
    <source>
        <dbReference type="Google" id="ProtNLM"/>
    </source>
</evidence>
<feature type="compositionally biased region" description="Basic residues" evidence="1">
    <location>
        <begin position="217"/>
        <end position="234"/>
    </location>
</feature>
<feature type="compositionally biased region" description="Basic and acidic residues" evidence="1">
    <location>
        <begin position="201"/>
        <end position="216"/>
    </location>
</feature>
<feature type="region of interest" description="Disordered" evidence="1">
    <location>
        <begin position="325"/>
        <end position="392"/>
    </location>
</feature>
<sequence>MATTGGGSYHNGPVDGAALVQLLQHASSSRPQPQQQNPSSNSALMANLGAFLSIISQGGNNALQPNAPVALAPIHAPISQSLAIPGQPGSSSSEAADISSLIQQLYQRPVAQPPVQLSTQSTTLDTLAGTLSDDEAILVNTLSTRKLKGRNVREALEALHGVNNHTAGSWKDYFLSDYDNLSKRISSDGGAAAQPVLVPKEERVISRGRPKGESSARRRSSSRGRSHSRTKQHARFSATPSRSPTPPPSASTITAGPGRKFTDAEDEYFFKSVKWQLKQDPYVSGNQIARVLAEKAPGCGRSLQSWRGHMTTKYKDEVALLTAKARIKDEEKPQRESQTYKSSTVPSSASASTSSKIARRGKQAHPPPSADEEDPDTDDDIANMAPKGQPMSGADYRVAARYIASRPDWDAITSNLARWGAFAQQYPQRSDKAWAQLYVLHHAAIDPLVPKYRERYEKRTRTGSSQQNGPEIIPKIVLPPYHRSAKRARAEPDSDYEDPEYSEGGKRSRGCY</sequence>
<dbReference type="OrthoDB" id="3194584at2759"/>
<gene>
    <name evidence="2" type="ORF">FOMPIDRAFT_1046362</name>
</gene>
<organism evidence="2 3">
    <name type="scientific">Fomitopsis schrenkii</name>
    <name type="common">Brown rot fungus</name>
    <dbReference type="NCBI Taxonomy" id="2126942"/>
    <lineage>
        <taxon>Eukaryota</taxon>
        <taxon>Fungi</taxon>
        <taxon>Dikarya</taxon>
        <taxon>Basidiomycota</taxon>
        <taxon>Agaricomycotina</taxon>
        <taxon>Agaricomycetes</taxon>
        <taxon>Polyporales</taxon>
        <taxon>Fomitopsis</taxon>
    </lineage>
</organism>
<name>S8EFP0_FOMSC</name>
<dbReference type="Proteomes" id="UP000015241">
    <property type="component" value="Unassembled WGS sequence"/>
</dbReference>
<dbReference type="STRING" id="743788.S8EFP0"/>
<dbReference type="eggNOG" id="ENOG502SMWM">
    <property type="taxonomic scope" value="Eukaryota"/>
</dbReference>
<protein>
    <recommendedName>
        <fullName evidence="4">Myb-like domain-containing protein</fullName>
    </recommendedName>
</protein>
<feature type="compositionally biased region" description="Acidic residues" evidence="1">
    <location>
        <begin position="370"/>
        <end position="381"/>
    </location>
</feature>
<dbReference type="EMBL" id="KE504128">
    <property type="protein sequence ID" value="EPT03882.1"/>
    <property type="molecule type" value="Genomic_DNA"/>
</dbReference>
<feature type="compositionally biased region" description="Low complexity" evidence="1">
    <location>
        <begin position="342"/>
        <end position="355"/>
    </location>
</feature>
<feature type="region of interest" description="Disordered" evidence="1">
    <location>
        <begin position="457"/>
        <end position="512"/>
    </location>
</feature>
<proteinExistence type="predicted"/>
<keyword evidence="3" id="KW-1185">Reference proteome</keyword>
<feature type="compositionally biased region" description="Basic and acidic residues" evidence="1">
    <location>
        <begin position="326"/>
        <end position="335"/>
    </location>
</feature>
<dbReference type="HOGENOM" id="CLU_532129_0_0_1"/>
<evidence type="ECO:0000256" key="1">
    <source>
        <dbReference type="SAM" id="MobiDB-lite"/>
    </source>
</evidence>
<dbReference type="AlphaFoldDB" id="S8EFP0"/>
<accession>S8EFP0</accession>
<feature type="region of interest" description="Disordered" evidence="1">
    <location>
        <begin position="201"/>
        <end position="259"/>
    </location>
</feature>
<reference evidence="2 3" key="1">
    <citation type="journal article" date="2012" name="Science">
        <title>The Paleozoic origin of enzymatic lignin decomposition reconstructed from 31 fungal genomes.</title>
        <authorList>
            <person name="Floudas D."/>
            <person name="Binder M."/>
            <person name="Riley R."/>
            <person name="Barry K."/>
            <person name="Blanchette R.A."/>
            <person name="Henrissat B."/>
            <person name="Martinez A.T."/>
            <person name="Otillar R."/>
            <person name="Spatafora J.W."/>
            <person name="Yadav J.S."/>
            <person name="Aerts A."/>
            <person name="Benoit I."/>
            <person name="Boyd A."/>
            <person name="Carlson A."/>
            <person name="Copeland A."/>
            <person name="Coutinho P.M."/>
            <person name="de Vries R.P."/>
            <person name="Ferreira P."/>
            <person name="Findley K."/>
            <person name="Foster B."/>
            <person name="Gaskell J."/>
            <person name="Glotzer D."/>
            <person name="Gorecki P."/>
            <person name="Heitman J."/>
            <person name="Hesse C."/>
            <person name="Hori C."/>
            <person name="Igarashi K."/>
            <person name="Jurgens J.A."/>
            <person name="Kallen N."/>
            <person name="Kersten P."/>
            <person name="Kohler A."/>
            <person name="Kuees U."/>
            <person name="Kumar T.K.A."/>
            <person name="Kuo A."/>
            <person name="LaButti K."/>
            <person name="Larrondo L.F."/>
            <person name="Lindquist E."/>
            <person name="Ling A."/>
            <person name="Lombard V."/>
            <person name="Lucas S."/>
            <person name="Lundell T."/>
            <person name="Martin R."/>
            <person name="McLaughlin D.J."/>
            <person name="Morgenstern I."/>
            <person name="Morin E."/>
            <person name="Murat C."/>
            <person name="Nagy L.G."/>
            <person name="Nolan M."/>
            <person name="Ohm R.A."/>
            <person name="Patyshakuliyeva A."/>
            <person name="Rokas A."/>
            <person name="Ruiz-Duenas F.J."/>
            <person name="Sabat G."/>
            <person name="Salamov A."/>
            <person name="Samejima M."/>
            <person name="Schmutz J."/>
            <person name="Slot J.C."/>
            <person name="St John F."/>
            <person name="Stenlid J."/>
            <person name="Sun H."/>
            <person name="Sun S."/>
            <person name="Syed K."/>
            <person name="Tsang A."/>
            <person name="Wiebenga A."/>
            <person name="Young D."/>
            <person name="Pisabarro A."/>
            <person name="Eastwood D.C."/>
            <person name="Martin F."/>
            <person name="Cullen D."/>
            <person name="Grigoriev I.V."/>
            <person name="Hibbett D.S."/>
        </authorList>
    </citation>
    <scope>NUCLEOTIDE SEQUENCE</scope>
    <source>
        <strain evidence="3">FP-58527</strain>
    </source>
</reference>
<dbReference type="InParanoid" id="S8EFP0"/>
<evidence type="ECO:0000313" key="2">
    <source>
        <dbReference type="EMBL" id="EPT03882.1"/>
    </source>
</evidence>